<evidence type="ECO:0000313" key="2">
    <source>
        <dbReference type="EMBL" id="EFJ51157.1"/>
    </source>
</evidence>
<accession>D8TMN6</accession>
<organism evidence="3">
    <name type="scientific">Volvox carteri f. nagariensis</name>
    <dbReference type="NCBI Taxonomy" id="3068"/>
    <lineage>
        <taxon>Eukaryota</taxon>
        <taxon>Viridiplantae</taxon>
        <taxon>Chlorophyta</taxon>
        <taxon>core chlorophytes</taxon>
        <taxon>Chlorophyceae</taxon>
        <taxon>CS clade</taxon>
        <taxon>Chlamydomonadales</taxon>
        <taxon>Volvocaceae</taxon>
        <taxon>Volvox</taxon>
    </lineage>
</organism>
<dbReference type="Proteomes" id="UP000001058">
    <property type="component" value="Unassembled WGS sequence"/>
</dbReference>
<keyword evidence="3" id="KW-1185">Reference proteome</keyword>
<proteinExistence type="predicted"/>
<feature type="transmembrane region" description="Helical" evidence="1">
    <location>
        <begin position="160"/>
        <end position="180"/>
    </location>
</feature>
<evidence type="ECO:0000313" key="3">
    <source>
        <dbReference type="Proteomes" id="UP000001058"/>
    </source>
</evidence>
<sequence>MAMLKPGCCTRVVERVGARRKLGLACLPADHQQNYDHISEKSAHQSADANDFVREAGAPRMSDAFRETVKSLGAFSDITLSEFQMKLLKQVTAVLADAMMPPGAPPSLRLLVRRALRAAVLLTHTATFFIRIWAVVGAVAHSNPVPGGLATEAELASTVFLLFFSAAGVPASSLLLRALAATTALLADGRGLGAAADGLSRMDSQHLDLVASAEEA</sequence>
<feature type="transmembrane region" description="Helical" evidence="1">
    <location>
        <begin position="118"/>
        <end position="140"/>
    </location>
</feature>
<dbReference type="KEGG" id="vcn:VOLCADRAFT_87948"/>
<evidence type="ECO:0000256" key="1">
    <source>
        <dbReference type="SAM" id="Phobius"/>
    </source>
</evidence>
<dbReference type="GeneID" id="9624913"/>
<reference evidence="2 3" key="1">
    <citation type="journal article" date="2010" name="Science">
        <title>Genomic analysis of organismal complexity in the multicellular green alga Volvox carteri.</title>
        <authorList>
            <person name="Prochnik S.E."/>
            <person name="Umen J."/>
            <person name="Nedelcu A.M."/>
            <person name="Hallmann A."/>
            <person name="Miller S.M."/>
            <person name="Nishii I."/>
            <person name="Ferris P."/>
            <person name="Kuo A."/>
            <person name="Mitros T."/>
            <person name="Fritz-Laylin L.K."/>
            <person name="Hellsten U."/>
            <person name="Chapman J."/>
            <person name="Simakov O."/>
            <person name="Rensing S.A."/>
            <person name="Terry A."/>
            <person name="Pangilinan J."/>
            <person name="Kapitonov V."/>
            <person name="Jurka J."/>
            <person name="Salamov A."/>
            <person name="Shapiro H."/>
            <person name="Schmutz J."/>
            <person name="Grimwood J."/>
            <person name="Lindquist E."/>
            <person name="Lucas S."/>
            <person name="Grigoriev I.V."/>
            <person name="Schmitt R."/>
            <person name="Kirk D."/>
            <person name="Rokhsar D.S."/>
        </authorList>
    </citation>
    <scope>NUCLEOTIDE SEQUENCE [LARGE SCALE GENOMIC DNA]</scope>
    <source>
        <strain evidence="3">f. Nagariensis / Eve</strain>
    </source>
</reference>
<protein>
    <submittedName>
        <fullName evidence="2">Uncharacterized protein</fullName>
    </submittedName>
</protein>
<keyword evidence="1" id="KW-0812">Transmembrane</keyword>
<dbReference type="RefSeq" id="XP_002947624.1">
    <property type="nucleotide sequence ID" value="XM_002947578.1"/>
</dbReference>
<keyword evidence="1" id="KW-0472">Membrane</keyword>
<dbReference type="EMBL" id="GL378328">
    <property type="protein sequence ID" value="EFJ51157.1"/>
    <property type="molecule type" value="Genomic_DNA"/>
</dbReference>
<name>D8TMN6_VOLCA</name>
<dbReference type="AlphaFoldDB" id="D8TMN6"/>
<dbReference type="InParanoid" id="D8TMN6"/>
<gene>
    <name evidence="2" type="ORF">VOLCADRAFT_87948</name>
</gene>
<keyword evidence="1" id="KW-1133">Transmembrane helix</keyword>